<keyword evidence="5" id="KW-1134">Transmembrane beta strand</keyword>
<evidence type="ECO:0000256" key="3">
    <source>
        <dbReference type="ARBA" id="ARBA00005848"/>
    </source>
</evidence>
<dbReference type="GO" id="GO:0009986">
    <property type="term" value="C:cell surface"/>
    <property type="evidence" value="ECO:0007669"/>
    <property type="project" value="UniProtKB-SubCell"/>
</dbReference>
<dbReference type="CDD" id="cd12820">
    <property type="entry name" value="LbR_YadA-like"/>
    <property type="match status" value="3"/>
</dbReference>
<evidence type="ECO:0000256" key="2">
    <source>
        <dbReference type="ARBA" id="ARBA00004442"/>
    </source>
</evidence>
<comment type="similarity">
    <text evidence="3">Belongs to the autotransporter-2 (AT-2) (TC 1.B.40) family.</text>
</comment>
<dbReference type="Gene3D" id="2.20.70.140">
    <property type="match status" value="4"/>
</dbReference>
<evidence type="ECO:0000256" key="8">
    <source>
        <dbReference type="ARBA" id="ARBA00022927"/>
    </source>
</evidence>
<evidence type="ECO:0000313" key="13">
    <source>
        <dbReference type="Proteomes" id="UP000182379"/>
    </source>
</evidence>
<evidence type="ECO:0000256" key="6">
    <source>
        <dbReference type="ARBA" id="ARBA00022692"/>
    </source>
</evidence>
<feature type="domain" description="SLH" evidence="11">
    <location>
        <begin position="2886"/>
        <end position="2949"/>
    </location>
</feature>
<evidence type="ECO:0000256" key="4">
    <source>
        <dbReference type="ARBA" id="ARBA00022448"/>
    </source>
</evidence>
<dbReference type="Proteomes" id="UP000182379">
    <property type="component" value="Unassembled WGS sequence"/>
</dbReference>
<sequence>MTVGDVTANVAAVGGENSVALGTSAKASGNTALALGKGAQVNNYTTQSGTTVTKTVNSGSTAIGSGAVVTGANDAVAFGSGAKVEGTGTNADDSLALGKSASVATAKDAMALGTSASVASGADNAIALGNGAKANTTNATAIGYNASATGAGAVAIGENTSTSTEGGISIGSGTSVSGKSIVIGYATDNAGNAVKTESNNTDAVAIGNGAQANANDSISIGHQAGKDTAEGRTSGYGSLIAIGTNAGNNVKGMQNVALGSGAGSNVKSSYNVAIGSNAGSGINYAAAADSNPQNGYNISIGYEANYQSADANAKNIKESIAIGHSANAVSEATALGTGAAASGDKSMALGYNATAADTDSIALGDNASAGGGNIAIGSGSQAPAVASYDKGYLTGSTSVNGYISVGGTTSATGTTVLRRISNVADGAADQDAVTVAQLKQAYTNLEGTIKTTDNKITDTYTQSAIDSKISTVERKITASQTKYFSINPSSDTLTANVNNDGASTTGAADAMAIGPNATATSAKAVAIGNNVSASGKGSIALGTADNPATSTTVAAGGNTSANPHVTSAEGVNSVAIGTSAIAQTDNSVAFGTRASVYTSDMTDKTTGTTMKVGQQSIAIGYQAETRNSNATSIGSDAKAYSNGSTAIGHGAYAQGTDSAVIGTFSTANGASSGILGKNNTINGSNTYAVGSENNVNGNWGAVTYSGLYGSKNIVNPVSDTSGNTKHGMDSLSITGNSNTIGQGSYSDTVQNISILGNSNSVTGASGDEANAGTTANITVIGGSNTVTGRDGSGSDDMGKTWNQLTRTTVIGYGNTVNQATATTSLADTQILGNDVTATLGNSVYLGTGSAAKNANVADVATLTDAEKAAVDALDTTGMTDTEKAAAQAKAKAAARYVTNLAVMKKSGTTAGLQSLSTDTTYDDGTRYTYAGSNPTGVITVGKAGSERRIQNVAAGLVSATSTDAVNGSQLYALTRQLRFGGDNSSFGTTTADDQNVVARGSNETLNIIGGEKDTTKLTDNNIGVLADSTNNTLTVKLASNLKDLNTAQLGSGSGDSYKETIKLDGTGTTGGQMTLAGADGTVKTTLDTTGLTIANGPKFTSSGIDAASQKINHVTAGTDDADAANVGQVNAAAAEATTEVEAGTNASLGTVETSAADKHKIYTVNVDNLAVKANGTGTTTVELAKGINFKNGTNTTATVGTDGTVTIEATHNKLDSASYTASKPSDSSNKTTLELKDTDGNATTLNLTDTYTTVSKNTNHTITFKRNDGSEPVSISLDDLNGASKEALTAAVAKATTTVIKGNNVDSVDDDTTSADGHHIYKVNVSDLGVKVADGQKKSVALSEGLVFGNGTNTTASVGDNGAITFNVSDAAIKTQAKDAINMTAGTNVSIGTKTSQDDLSKTFTISATHNALKSATITSKSNDVSTLTITGNDGDSAAVDIKNTHLTVSKDSTAKTVTFTSNDGTTPATTLSLSDFGAASTTDMTAAAAKATTEVRAGTNATLGTVETDQTDQHKIYTVNVDNLALKQNDTTVGTGVSLKNGLNFSNGTNTTANVTENGTVSYSVSNDAIKAQAKDAVVVAAGDNVSIDTPTDANNVKTYTVKVNDLKLQVNGEDKGTRKLAEGINFANGKNTTATVEDGKVIYSLNDALTDLTSVTVKDTAGNQTLVSGSGVTINPAAAGAQSISLTTNGLSMGGQQITNVASGGETESNAANIGDVKRLVQASASGTTETGFNVKGDDATAKKVKLGKQLNVVGGTNDTSKLSDGNIGVVIKDDGQGNATLTVKLNKNINLDSVKAGNTTLDTNGLAISGGPTIAAGGINAGGKTITGVANGVGDNDAVNISQLKAVQSDINAGWTIKGKDTANADVSANIGKGKMVTYADGTYTKSVVTKDDSTGNATVKVDVTTGTFGSGTGDKAGTVTSTTTGLATTQDVANAINSASITVVADNTPDNKTSVKAGDTIHFAKDDNLTLTQDGTKFTYGLKKEISISKVTTSDATNGSTVQDAKGITTTDTAGNTYIQNGQGITLTSSDKTKSPVKLTNTGLNNGGNKITGVGKGTDDADAVNVAQLKEVNDKVGSGWQIAGNDGQKVADIGAGKKVSFKTDSQYLTADTKTAGTDAANVTYGLKTKTLTAADGKVSAVDTAEDGLATAKNVAETINQTYWTAASGKSGSGSQTDETANVADKQISAGDTVTFNAGNNLSLVQNGTSFTYGLQANLTGMNTITFTPKNDADGHPISLVIGKQKDGVSTDEGYYITGLDNTTWNQSNYVKDRAATEAQLASAIQQVTLASQSGGFKLSDDQNKEVSQVLGQAIGVVGDSNITTTAETTTTDTNGHIKIRLNNTLDLTNQGSVTIGSSTLSNGRAKVGNVVVDGTKNIVGGLANTEWNVEKAAADGYKESNQAATESQLQTVYNQATKTASENELHTLAKEGGYTVDNNHKVSMDVVNGKGEKQGQSIVINDVAKASEVGTVSDIAKDLQNKTGDTTKTTSVVEAINNLNDKVGDKKYSIVQGKEIADGDNTTTAIGKLNNRMNDIYQTAGQHTTVSNTDKNLDIKPTTDGKGKTNYEINLSKQVNLGDVKLNGEKGTIEAKSLKADSFTSGATVVNNDGVQVGKGTALTSDSLKVGNKTYISSDGLNANSQKITNVQAGTADTDAANVGQVREADEQLAGGIAQNARNISQLGREVDKLDSRIDRVGAGAAALAALHPGAYDPNDKVDFSAGYGNYRGASAAAVGMYYHPDERTILSMGVAMGGGENMVNAGVTWKLGRRTPAAPQPVPVKAAPGAPALVPVSTAAAAPVRPVETAPAVRPVAVRTSVRPVETVAPVAPAARVRPVQPAVAPVRTADTNAQLMELLARQTAILEKLSEQKAVPAAAPAASGDDLFTDVPENHWAYECALKMEKAGVLKGLGGLQVEGNPLLTRKDFARILYTALKNGATTNPALNSDNSLNRMASEFRGELKMVKG</sequence>
<dbReference type="InterPro" id="IPR045584">
    <property type="entry name" value="Pilin-like"/>
</dbReference>
<dbReference type="Gene3D" id="6.20.50.100">
    <property type="match status" value="1"/>
</dbReference>
<reference evidence="12 13" key="1">
    <citation type="submission" date="2016-10" db="EMBL/GenBank/DDBJ databases">
        <authorList>
            <person name="Varghese N."/>
            <person name="Submissions S."/>
        </authorList>
    </citation>
    <scope>NUCLEOTIDE SEQUENCE [LARGE SCALE GENOMIC DNA]</scope>
    <source>
        <strain evidence="12 13">WCC6</strain>
    </source>
</reference>
<dbReference type="SUPFAM" id="SSF101967">
    <property type="entry name" value="Adhesin YadA, collagen-binding domain"/>
    <property type="match status" value="9"/>
</dbReference>
<keyword evidence="8" id="KW-0653">Protein transport</keyword>
<dbReference type="PROSITE" id="PS51272">
    <property type="entry name" value="SLH"/>
    <property type="match status" value="1"/>
</dbReference>
<accession>A0A1H2XBC1</accession>
<dbReference type="InterPro" id="IPR008635">
    <property type="entry name" value="Coiled_stalk_dom"/>
</dbReference>
<keyword evidence="4" id="KW-0813">Transport</keyword>
<keyword evidence="6" id="KW-0812">Transmembrane</keyword>
<keyword evidence="7" id="KW-0732">Signal</keyword>
<proteinExistence type="inferred from homology"/>
<evidence type="ECO:0000256" key="10">
    <source>
        <dbReference type="ARBA" id="ARBA00023237"/>
    </source>
</evidence>
<evidence type="ECO:0000256" key="9">
    <source>
        <dbReference type="ARBA" id="ARBA00023136"/>
    </source>
</evidence>
<evidence type="ECO:0000256" key="1">
    <source>
        <dbReference type="ARBA" id="ARBA00004241"/>
    </source>
</evidence>
<dbReference type="Pfam" id="PF03895">
    <property type="entry name" value="YadA_anchor"/>
    <property type="match status" value="1"/>
</dbReference>
<keyword evidence="10" id="KW-0998">Cell outer membrane</keyword>
<dbReference type="Gene3D" id="6.10.250.2040">
    <property type="match status" value="1"/>
</dbReference>
<gene>
    <name evidence="12" type="ORF">SAMN05216495_10857</name>
</gene>
<dbReference type="SUPFAM" id="SSF54523">
    <property type="entry name" value="Pili subunits"/>
    <property type="match status" value="1"/>
</dbReference>
<organism evidence="12 13">
    <name type="scientific">Acidaminococcus fermentans</name>
    <dbReference type="NCBI Taxonomy" id="905"/>
    <lineage>
        <taxon>Bacteria</taxon>
        <taxon>Bacillati</taxon>
        <taxon>Bacillota</taxon>
        <taxon>Negativicutes</taxon>
        <taxon>Acidaminococcales</taxon>
        <taxon>Acidaminococcaceae</taxon>
        <taxon>Acidaminococcus</taxon>
    </lineage>
</organism>
<evidence type="ECO:0000313" key="12">
    <source>
        <dbReference type="EMBL" id="SDW90101.1"/>
    </source>
</evidence>
<comment type="subcellular location">
    <subcellularLocation>
        <location evidence="2">Cell outer membrane</location>
    </subcellularLocation>
    <subcellularLocation>
        <location evidence="1">Cell surface</location>
    </subcellularLocation>
</comment>
<dbReference type="InterPro" id="IPR001119">
    <property type="entry name" value="SLH_dom"/>
</dbReference>
<evidence type="ECO:0000256" key="7">
    <source>
        <dbReference type="ARBA" id="ARBA00022729"/>
    </source>
</evidence>
<dbReference type="InterPro" id="IPR005594">
    <property type="entry name" value="YadA_C"/>
</dbReference>
<evidence type="ECO:0000259" key="11">
    <source>
        <dbReference type="PROSITE" id="PS51272"/>
    </source>
</evidence>
<dbReference type="Gene3D" id="6.10.250.2120">
    <property type="match status" value="1"/>
</dbReference>
<dbReference type="EMBL" id="FNOP01000008">
    <property type="protein sequence ID" value="SDW90101.1"/>
    <property type="molecule type" value="Genomic_DNA"/>
</dbReference>
<dbReference type="Gene3D" id="2.150.10.10">
    <property type="entry name" value="Serralysin-like metalloprotease, C-terminal"/>
    <property type="match status" value="6"/>
</dbReference>
<comment type="caution">
    <text evidence="12">The sequence shown here is derived from an EMBL/GenBank/DDBJ whole genome shotgun (WGS) entry which is preliminary data.</text>
</comment>
<dbReference type="Pfam" id="PF05662">
    <property type="entry name" value="YadA_stalk"/>
    <property type="match status" value="6"/>
</dbReference>
<dbReference type="GO" id="GO:0015031">
    <property type="term" value="P:protein transport"/>
    <property type="evidence" value="ECO:0007669"/>
    <property type="project" value="UniProtKB-KW"/>
</dbReference>
<dbReference type="Pfam" id="PF05658">
    <property type="entry name" value="YadA_head"/>
    <property type="match status" value="7"/>
</dbReference>
<dbReference type="InterPro" id="IPR011049">
    <property type="entry name" value="Serralysin-like_metalloprot_C"/>
</dbReference>
<dbReference type="Gene3D" id="3.30.1300.30">
    <property type="entry name" value="GSPII I/J protein-like"/>
    <property type="match status" value="1"/>
</dbReference>
<dbReference type="GO" id="GO:0009279">
    <property type="term" value="C:cell outer membrane"/>
    <property type="evidence" value="ECO:0007669"/>
    <property type="project" value="UniProtKB-SubCell"/>
</dbReference>
<dbReference type="InterPro" id="IPR008640">
    <property type="entry name" value="Adhesin_Head_dom"/>
</dbReference>
<protein>
    <submittedName>
        <fullName evidence="12">Head domain of trimeric autotransporter adhesin</fullName>
    </submittedName>
</protein>
<evidence type="ECO:0000256" key="5">
    <source>
        <dbReference type="ARBA" id="ARBA00022452"/>
    </source>
</evidence>
<keyword evidence="9" id="KW-0472">Membrane</keyword>
<name>A0A1H2XBC1_ACIFE</name>